<dbReference type="AlphaFoldDB" id="A0A1H9JGH3"/>
<dbReference type="PANTHER" id="PTHR33795:SF1">
    <property type="entry name" value="INSERTION ELEMENT IS150 PROTEIN INSJ"/>
    <property type="match status" value="1"/>
</dbReference>
<evidence type="ECO:0000259" key="3">
    <source>
        <dbReference type="Pfam" id="PF13518"/>
    </source>
</evidence>
<dbReference type="Proteomes" id="UP000182360">
    <property type="component" value="Unassembled WGS sequence"/>
</dbReference>
<name>A0A1H9JGH3_9SPIR</name>
<dbReference type="PANTHER" id="PTHR33795">
    <property type="entry name" value="INSERTION ELEMENT IS150 PROTEIN INSJ"/>
    <property type="match status" value="1"/>
</dbReference>
<comment type="similarity">
    <text evidence="1">Belongs to the IS150/IS1296 orfA family.</text>
</comment>
<proteinExistence type="inferred from homology"/>
<dbReference type="Gene3D" id="1.10.10.10">
    <property type="entry name" value="Winged helix-like DNA-binding domain superfamily/Winged helix DNA-binding domain"/>
    <property type="match status" value="1"/>
</dbReference>
<dbReference type="InterPro" id="IPR009057">
    <property type="entry name" value="Homeodomain-like_sf"/>
</dbReference>
<evidence type="ECO:0000256" key="1">
    <source>
        <dbReference type="ARBA" id="ARBA00038232"/>
    </source>
</evidence>
<evidence type="ECO:0000313" key="4">
    <source>
        <dbReference type="EMBL" id="SEQ85942.1"/>
    </source>
</evidence>
<sequence length="175" mass="20784">MSKYSKELKLKIVLDYIEKHISPEQQEKAYGVSSSQIRQWIAQYKLNGKFTEPTRNFSGEFKLKVLNYQQEHRLSDSQTSLIFGITNIGTICAWRKKYITGGTEALFQKQGRRSKMPKKSLIPNKPREEWTKDEELAYLRMENEFLKKYLALVQRDDKKKQQQRKDREQSKLSEN</sequence>
<feature type="domain" description="Insertion element IS150 protein InsJ-like helix-turn-helix" evidence="3">
    <location>
        <begin position="61"/>
        <end position="113"/>
    </location>
</feature>
<reference evidence="4 5" key="1">
    <citation type="submission" date="2016-10" db="EMBL/GenBank/DDBJ databases">
        <authorList>
            <person name="de Groot N.N."/>
        </authorList>
    </citation>
    <scope>NUCLEOTIDE SEQUENCE [LARGE SCALE GENOMIC DNA]</scope>
    <source>
        <strain evidence="4 5">B25</strain>
    </source>
</reference>
<dbReference type="EMBL" id="FOFU01000013">
    <property type="protein sequence ID" value="SEQ85942.1"/>
    <property type="molecule type" value="Genomic_DNA"/>
</dbReference>
<dbReference type="Pfam" id="PF13518">
    <property type="entry name" value="HTH_28"/>
    <property type="match status" value="1"/>
</dbReference>
<gene>
    <name evidence="4" type="ORF">SAMN04487977_1131</name>
</gene>
<evidence type="ECO:0000256" key="2">
    <source>
        <dbReference type="SAM" id="MobiDB-lite"/>
    </source>
</evidence>
<protein>
    <submittedName>
        <fullName evidence="4">Transposase</fullName>
    </submittedName>
</protein>
<organism evidence="4 5">
    <name type="scientific">Treponema bryantii</name>
    <dbReference type="NCBI Taxonomy" id="163"/>
    <lineage>
        <taxon>Bacteria</taxon>
        <taxon>Pseudomonadati</taxon>
        <taxon>Spirochaetota</taxon>
        <taxon>Spirochaetia</taxon>
        <taxon>Spirochaetales</taxon>
        <taxon>Treponemataceae</taxon>
        <taxon>Treponema</taxon>
    </lineage>
</organism>
<keyword evidence="5" id="KW-1185">Reference proteome</keyword>
<evidence type="ECO:0000313" key="5">
    <source>
        <dbReference type="Proteomes" id="UP000182360"/>
    </source>
</evidence>
<dbReference type="InterPro" id="IPR052057">
    <property type="entry name" value="IS150/IS1296_orfA-like"/>
</dbReference>
<dbReference type="STRING" id="163.SAMN04487775_1141"/>
<feature type="region of interest" description="Disordered" evidence="2">
    <location>
        <begin position="155"/>
        <end position="175"/>
    </location>
</feature>
<dbReference type="RefSeq" id="WP_074645457.1">
    <property type="nucleotide sequence ID" value="NZ_FOFU01000013.1"/>
</dbReference>
<dbReference type="SUPFAM" id="SSF46689">
    <property type="entry name" value="Homeodomain-like"/>
    <property type="match status" value="2"/>
</dbReference>
<dbReference type="OrthoDB" id="9765502at2"/>
<dbReference type="InterPro" id="IPR055247">
    <property type="entry name" value="InsJ-like_HTH"/>
</dbReference>
<dbReference type="InterPro" id="IPR036388">
    <property type="entry name" value="WH-like_DNA-bd_sf"/>
</dbReference>
<accession>A0A1H9JGH3</accession>